<comment type="caution">
    <text evidence="4">The sequence shown here is derived from an EMBL/GenBank/DDBJ whole genome shotgun (WGS) entry which is preliminary data.</text>
</comment>
<feature type="compositionally biased region" description="Basic and acidic residues" evidence="1">
    <location>
        <begin position="526"/>
        <end position="564"/>
    </location>
</feature>
<keyword evidence="2" id="KW-0472">Membrane</keyword>
<keyword evidence="2" id="KW-0812">Transmembrane</keyword>
<dbReference type="AlphaFoldDB" id="A0A6G1C718"/>
<feature type="domain" description="DUF4220" evidence="3">
    <location>
        <begin position="64"/>
        <end position="401"/>
    </location>
</feature>
<evidence type="ECO:0000256" key="1">
    <source>
        <dbReference type="SAM" id="MobiDB-lite"/>
    </source>
</evidence>
<dbReference type="InterPro" id="IPR025315">
    <property type="entry name" value="DUF4220"/>
</dbReference>
<name>A0A6G1C718_9ORYZ</name>
<dbReference type="OrthoDB" id="624036at2759"/>
<keyword evidence="5" id="KW-1185">Reference proteome</keyword>
<protein>
    <recommendedName>
        <fullName evidence="3">DUF4220 domain-containing protein</fullName>
    </recommendedName>
</protein>
<dbReference type="InterPro" id="IPR007658">
    <property type="entry name" value="DUF594"/>
</dbReference>
<keyword evidence="2" id="KW-1133">Transmembrane helix</keyword>
<evidence type="ECO:0000313" key="4">
    <source>
        <dbReference type="EMBL" id="KAF0895821.1"/>
    </source>
</evidence>
<dbReference type="Pfam" id="PF13968">
    <property type="entry name" value="DUF4220"/>
    <property type="match status" value="1"/>
</dbReference>
<dbReference type="PANTHER" id="PTHR31325">
    <property type="entry name" value="OS01G0798800 PROTEIN-RELATED"/>
    <property type="match status" value="1"/>
</dbReference>
<feature type="transmembrane region" description="Helical" evidence="2">
    <location>
        <begin position="21"/>
        <end position="42"/>
    </location>
</feature>
<sequence length="575" mass="66079">MVNIRGVIESFFVMLKEDTYVLIRIELLVAVVTMIFLVMFIMDFYRCQTRSSVLITILKSIDELSDQIVVYPIGAMQSAKFENQLFPVWAVMLVSLRTSLGYLSGYGIVDRERWFIEVANVIKFIGAGVLTGTHGLKYVKPLWSLWAILQLKSIYRFFAHGKATESLWHGRSSEFLPEYIRSIIPMDHEKGVKNADRNKSTMTAEDKYLICGESNQDITLNKPQYTMKINSSDESSWVTLGKIQEFDWLKLDNKHQDSKFKDLSMAFSLSRLLRCRLEDVILNKDSVDSMHHLIVSQIIPPAGSQGQSQVKVTKDQAERVFRILELELSFVKDYFYTLYPMVFWHGLEGKLVLWVDGCNFDIIMTWVFMFFMMFKEIWEMVTYMVSNWTRLLLACKYNKLMGTAQPVTPGNVDEKSKMNRVQQGATLAKELISIKDDEARWKILAEFWADLLVHIAPSWNAADHKNNLESGGEFITLIWALLWHCGIKKSSLWHKDEASEINAQVPHGNSTKIINTLSMDGPTNKYETESSEELKTRSFRMGRECRSGPQDTEKQSQGDNEEKNGISPGPSTFRS</sequence>
<organism evidence="4 5">
    <name type="scientific">Oryza meyeriana var. granulata</name>
    <dbReference type="NCBI Taxonomy" id="110450"/>
    <lineage>
        <taxon>Eukaryota</taxon>
        <taxon>Viridiplantae</taxon>
        <taxon>Streptophyta</taxon>
        <taxon>Embryophyta</taxon>
        <taxon>Tracheophyta</taxon>
        <taxon>Spermatophyta</taxon>
        <taxon>Magnoliopsida</taxon>
        <taxon>Liliopsida</taxon>
        <taxon>Poales</taxon>
        <taxon>Poaceae</taxon>
        <taxon>BOP clade</taxon>
        <taxon>Oryzoideae</taxon>
        <taxon>Oryzeae</taxon>
        <taxon>Oryzinae</taxon>
        <taxon>Oryza</taxon>
        <taxon>Oryza meyeriana</taxon>
    </lineage>
</organism>
<evidence type="ECO:0000259" key="3">
    <source>
        <dbReference type="Pfam" id="PF13968"/>
    </source>
</evidence>
<dbReference type="Pfam" id="PF04578">
    <property type="entry name" value="DUF594"/>
    <property type="match status" value="1"/>
</dbReference>
<evidence type="ECO:0000256" key="2">
    <source>
        <dbReference type="SAM" id="Phobius"/>
    </source>
</evidence>
<dbReference type="EMBL" id="SPHZ02000010">
    <property type="protein sequence ID" value="KAF0895821.1"/>
    <property type="molecule type" value="Genomic_DNA"/>
</dbReference>
<gene>
    <name evidence="4" type="ORF">E2562_016554</name>
</gene>
<accession>A0A6G1C718</accession>
<evidence type="ECO:0000313" key="5">
    <source>
        <dbReference type="Proteomes" id="UP000479710"/>
    </source>
</evidence>
<feature type="region of interest" description="Disordered" evidence="1">
    <location>
        <begin position="512"/>
        <end position="575"/>
    </location>
</feature>
<dbReference type="Proteomes" id="UP000479710">
    <property type="component" value="Unassembled WGS sequence"/>
</dbReference>
<reference evidence="4 5" key="1">
    <citation type="submission" date="2019-11" db="EMBL/GenBank/DDBJ databases">
        <title>Whole genome sequence of Oryza granulata.</title>
        <authorList>
            <person name="Li W."/>
        </authorList>
    </citation>
    <scope>NUCLEOTIDE SEQUENCE [LARGE SCALE GENOMIC DNA]</scope>
    <source>
        <strain evidence="5">cv. Menghai</strain>
        <tissue evidence="4">Leaf</tissue>
    </source>
</reference>
<proteinExistence type="predicted"/>